<feature type="transmembrane region" description="Helical" evidence="1">
    <location>
        <begin position="165"/>
        <end position="190"/>
    </location>
</feature>
<dbReference type="Pfam" id="PF11067">
    <property type="entry name" value="DUF2868"/>
    <property type="match status" value="1"/>
</dbReference>
<dbReference type="InterPro" id="IPR021296">
    <property type="entry name" value="DUF2868"/>
</dbReference>
<proteinExistence type="predicted"/>
<dbReference type="OrthoDB" id="6210861at2"/>
<keyword evidence="1" id="KW-0472">Membrane</keyword>
<reference evidence="2 3" key="1">
    <citation type="submission" date="2017-03" db="EMBL/GenBank/DDBJ databases">
        <title>Comparative genomics of honeybee gut symbionts reveal geographically distinct and subgroup specific antibiotic resistance.</title>
        <authorList>
            <person name="Ludvigsen J."/>
            <person name="Porcellato D."/>
            <person name="Labee-Lund T.M."/>
            <person name="Amdam G.V."/>
            <person name="Rudi K."/>
        </authorList>
    </citation>
    <scope>NUCLEOTIDE SEQUENCE [LARGE SCALE GENOMIC DNA]</scope>
    <source>
        <strain evidence="2 3">A-4-12</strain>
    </source>
</reference>
<organism evidence="2 3">
    <name type="scientific">Gilliamella apis</name>
    <dbReference type="NCBI Taxonomy" id="1970738"/>
    <lineage>
        <taxon>Bacteria</taxon>
        <taxon>Pseudomonadati</taxon>
        <taxon>Pseudomonadota</taxon>
        <taxon>Gammaproteobacteria</taxon>
        <taxon>Orbales</taxon>
        <taxon>Orbaceae</taxon>
        <taxon>Gilliamella</taxon>
    </lineage>
</organism>
<keyword evidence="1" id="KW-0812">Transmembrane</keyword>
<evidence type="ECO:0000313" key="2">
    <source>
        <dbReference type="EMBL" id="OTQ50522.1"/>
    </source>
</evidence>
<keyword evidence="1" id="KW-1133">Transmembrane helix</keyword>
<protein>
    <recommendedName>
        <fullName evidence="4">DUF2868 domain-containing protein</fullName>
    </recommendedName>
</protein>
<feature type="transmembrane region" description="Helical" evidence="1">
    <location>
        <begin position="72"/>
        <end position="92"/>
    </location>
</feature>
<name>A0A242NVG1_9GAMM</name>
<evidence type="ECO:0000313" key="3">
    <source>
        <dbReference type="Proteomes" id="UP000194968"/>
    </source>
</evidence>
<dbReference type="Proteomes" id="UP000194968">
    <property type="component" value="Unassembled WGS sequence"/>
</dbReference>
<evidence type="ECO:0000256" key="1">
    <source>
        <dbReference type="SAM" id="Phobius"/>
    </source>
</evidence>
<dbReference type="AlphaFoldDB" id="A0A242NVG1"/>
<accession>A0A242NVG1</accession>
<dbReference type="RefSeq" id="WP_034902242.1">
    <property type="nucleotide sequence ID" value="NZ_NASK01000086.1"/>
</dbReference>
<evidence type="ECO:0008006" key="4">
    <source>
        <dbReference type="Google" id="ProtNLM"/>
    </source>
</evidence>
<comment type="caution">
    <text evidence="2">The sequence shown here is derived from an EMBL/GenBank/DDBJ whole genome shotgun (WGS) entry which is preliminary data.</text>
</comment>
<sequence length="433" mass="49969">MREQLKSLWLTETIHLIESQSGRFADQDINRQVKAMPTSLVNRIVTRATLLSKQNGLYLAQKVMLRSIKLSFLLLLFVSLFIGSSLTFGALSQNPINLYWALFSLLGVHFITLIVWLCSLLFFSRFGGSLLIHGWLWIAEKLYQKKTVQQLVPAFVSLFGYRIRWLLGFVLNLFWTVILTSALIVLLVLFSTQHYSFEWKTTLLSADSIIKLTHYLGYLPSWFGFSIPKDDVIKLSEHALSSGDIRSSWAIWLLGVFIFYGLTVRLLLMIFCGVTWMVTSRKIKLNLDDPDYQILAQQLQPLVTNVEDEDKLGESRWQLPISQIEEGHGIYLVAVDIVESWKPTTTVPFYGFLNTREQRVAILDYLQLKPAKKLLIAIDTDRAPDRGLLNFIQQLINKSQQTRIWFINHGKQFHNWQSLSLPLAEPNWLEQDN</sequence>
<dbReference type="EMBL" id="NASK01000086">
    <property type="protein sequence ID" value="OTQ50522.1"/>
    <property type="molecule type" value="Genomic_DNA"/>
</dbReference>
<feature type="transmembrane region" description="Helical" evidence="1">
    <location>
        <begin position="98"/>
        <end position="123"/>
    </location>
</feature>
<gene>
    <name evidence="2" type="ORF">B6D06_04185</name>
</gene>
<feature type="transmembrane region" description="Helical" evidence="1">
    <location>
        <begin position="249"/>
        <end position="278"/>
    </location>
</feature>